<sequence>MNQHCNISYVKEGKNKTEAKTSKQPKEIQQVSFVNATHEKHSVHYQTVKPIADSDDRKLLLHSATEAARLIRLQELSSAKLVQACIQHTKDVNDQLNAIVHINYTEALREAKKADDYIRDLDKNSQEFKNLAETLPLLGVPFVSKDNLKTKNFITIAGHPKRVKNPPSEEDAEVIQRFQLISETSTTHNFRFRQSGAILLAITNLPKNSQLWETYNSGGSSGGTAALVASMAVSIGIGNDLGGSVRIPSFCCGIFGLKPTAGSVPLNGMVPEVTEPQMQQLWTIGPICRYAEDLELVYKVMLRNEMTTKRLNFDGPFDMRNISIFYVKELNDLLCEPLQADVKESVKMAVKHFEDTYGLHAQPVEFEFANHTFELFFANATGDRLPDSYMTCLKRTINWLTNKNSDETPLTLILNLAKTILIADRQTINFYRDKSKQLKDEVHRMLGQTGVLLYPAMATTAPFHYQPNFTLFNIIYTTLFNVLGLPAISCPMGLNNHGLPLGIQVIGGPNSEPFLIAVAKEIEKAFGGWVPPRSTK</sequence>
<dbReference type="Gene3D" id="3.90.1300.10">
    <property type="entry name" value="Amidase signature (AS) domain"/>
    <property type="match status" value="1"/>
</dbReference>
<dbReference type="InterPro" id="IPR023631">
    <property type="entry name" value="Amidase_dom"/>
</dbReference>
<dbReference type="InterPro" id="IPR036928">
    <property type="entry name" value="AS_sf"/>
</dbReference>
<evidence type="ECO:0000313" key="4">
    <source>
        <dbReference type="Proteomes" id="UP001201812"/>
    </source>
</evidence>
<dbReference type="Proteomes" id="UP001201812">
    <property type="component" value="Unassembled WGS sequence"/>
</dbReference>
<dbReference type="InterPro" id="IPR052739">
    <property type="entry name" value="FAAH2"/>
</dbReference>
<dbReference type="AlphaFoldDB" id="A0AAD4N8I6"/>
<protein>
    <submittedName>
        <fullName evidence="3">Amidase domain-containing protein</fullName>
    </submittedName>
</protein>
<comment type="similarity">
    <text evidence="1">Belongs to the amidase family.</text>
</comment>
<organism evidence="3 4">
    <name type="scientific">Ditylenchus destructor</name>
    <dbReference type="NCBI Taxonomy" id="166010"/>
    <lineage>
        <taxon>Eukaryota</taxon>
        <taxon>Metazoa</taxon>
        <taxon>Ecdysozoa</taxon>
        <taxon>Nematoda</taxon>
        <taxon>Chromadorea</taxon>
        <taxon>Rhabditida</taxon>
        <taxon>Tylenchina</taxon>
        <taxon>Tylenchomorpha</taxon>
        <taxon>Sphaerularioidea</taxon>
        <taxon>Anguinidae</taxon>
        <taxon>Anguininae</taxon>
        <taxon>Ditylenchus</taxon>
    </lineage>
</organism>
<evidence type="ECO:0000259" key="2">
    <source>
        <dbReference type="Pfam" id="PF01425"/>
    </source>
</evidence>
<dbReference type="EMBL" id="JAKKPZ010000007">
    <property type="protein sequence ID" value="KAI1718777.1"/>
    <property type="molecule type" value="Genomic_DNA"/>
</dbReference>
<dbReference type="PANTHER" id="PTHR43372:SF4">
    <property type="entry name" value="FATTY-ACID AMIDE HYDROLASE 2"/>
    <property type="match status" value="1"/>
</dbReference>
<comment type="caution">
    <text evidence="3">The sequence shown here is derived from an EMBL/GenBank/DDBJ whole genome shotgun (WGS) entry which is preliminary data.</text>
</comment>
<dbReference type="SUPFAM" id="SSF75304">
    <property type="entry name" value="Amidase signature (AS) enzymes"/>
    <property type="match status" value="1"/>
</dbReference>
<proteinExistence type="inferred from homology"/>
<gene>
    <name evidence="3" type="ORF">DdX_05884</name>
</gene>
<reference evidence="3" key="1">
    <citation type="submission" date="2022-01" db="EMBL/GenBank/DDBJ databases">
        <title>Genome Sequence Resource for Two Populations of Ditylenchus destructor, the Migratory Endoparasitic Phytonematode.</title>
        <authorList>
            <person name="Zhang H."/>
            <person name="Lin R."/>
            <person name="Xie B."/>
        </authorList>
    </citation>
    <scope>NUCLEOTIDE SEQUENCE</scope>
    <source>
        <strain evidence="3">BazhouSP</strain>
    </source>
</reference>
<dbReference type="Pfam" id="PF01425">
    <property type="entry name" value="Amidase"/>
    <property type="match status" value="1"/>
</dbReference>
<dbReference type="PANTHER" id="PTHR43372">
    <property type="entry name" value="FATTY-ACID AMIDE HYDROLASE"/>
    <property type="match status" value="1"/>
</dbReference>
<dbReference type="GO" id="GO:0012505">
    <property type="term" value="C:endomembrane system"/>
    <property type="evidence" value="ECO:0007669"/>
    <property type="project" value="TreeGrafter"/>
</dbReference>
<dbReference type="InterPro" id="IPR020556">
    <property type="entry name" value="Amidase_CS"/>
</dbReference>
<dbReference type="PROSITE" id="PS00571">
    <property type="entry name" value="AMIDASES"/>
    <property type="match status" value="1"/>
</dbReference>
<evidence type="ECO:0000256" key="1">
    <source>
        <dbReference type="ARBA" id="ARBA00009199"/>
    </source>
</evidence>
<name>A0AAD4N8I6_9BILA</name>
<accession>A0AAD4N8I6</accession>
<evidence type="ECO:0000313" key="3">
    <source>
        <dbReference type="EMBL" id="KAI1718777.1"/>
    </source>
</evidence>
<keyword evidence="4" id="KW-1185">Reference proteome</keyword>
<feature type="domain" description="Amidase" evidence="2">
    <location>
        <begin position="81"/>
        <end position="513"/>
    </location>
</feature>